<dbReference type="InterPro" id="IPR052368">
    <property type="entry name" value="2-oxoacid_oxidoreductase"/>
</dbReference>
<dbReference type="AlphaFoldDB" id="A0A7J5RX43"/>
<feature type="non-terminal residue" evidence="3">
    <location>
        <position position="116"/>
    </location>
</feature>
<dbReference type="PANTHER" id="PTHR43088">
    <property type="entry name" value="SUBUNIT OF PYRUVATE:FLAVODOXIN OXIDOREDUCTASE-RELATED"/>
    <property type="match status" value="1"/>
</dbReference>
<proteinExistence type="predicted"/>
<reference evidence="3 4" key="1">
    <citation type="journal article" date="2019" name="Nat. Med.">
        <title>A library of human gut bacterial isolates paired with longitudinal multiomics data enables mechanistic microbiome research.</title>
        <authorList>
            <person name="Poyet M."/>
            <person name="Groussin M."/>
            <person name="Gibbons S.M."/>
            <person name="Avila-Pacheco J."/>
            <person name="Jiang X."/>
            <person name="Kearney S.M."/>
            <person name="Perrotta A.R."/>
            <person name="Berdy B."/>
            <person name="Zhao S."/>
            <person name="Lieberman T.D."/>
            <person name="Swanson P.K."/>
            <person name="Smith M."/>
            <person name="Roesemann S."/>
            <person name="Alexander J.E."/>
            <person name="Rich S.A."/>
            <person name="Livny J."/>
            <person name="Vlamakis H."/>
            <person name="Clish C."/>
            <person name="Bullock K."/>
            <person name="Deik A."/>
            <person name="Scott J."/>
            <person name="Pierce K.A."/>
            <person name="Xavier R.J."/>
            <person name="Alm E.J."/>
        </authorList>
    </citation>
    <scope>NUCLEOTIDE SEQUENCE [LARGE SCALE GENOMIC DNA]</scope>
    <source>
        <strain evidence="3 4">BIOML-A110</strain>
    </source>
</reference>
<dbReference type="GO" id="GO:0016491">
    <property type="term" value="F:oxidoreductase activity"/>
    <property type="evidence" value="ECO:0007669"/>
    <property type="project" value="UniProtKB-KW"/>
</dbReference>
<dbReference type="Pfam" id="PF01855">
    <property type="entry name" value="POR_N"/>
    <property type="match status" value="1"/>
</dbReference>
<sequence>MAEEVVLMKGNEAIAHAAIRIGVDGYFGYPITPQSEILETLAEEKPWETTGMVVLQAESEVAAINMVYGGAASGKMVMTSSSSPGVSLKQEGISYIAGAELPCLIVNVMRGGPGLG</sequence>
<dbReference type="InterPro" id="IPR002880">
    <property type="entry name" value="Pyrv_Fd/Flavodoxin_OxRdtase_N"/>
</dbReference>
<gene>
    <name evidence="3" type="ORF">GAY76_06145</name>
</gene>
<evidence type="ECO:0000313" key="4">
    <source>
        <dbReference type="Proteomes" id="UP000462922"/>
    </source>
</evidence>
<dbReference type="InterPro" id="IPR029061">
    <property type="entry name" value="THDP-binding"/>
</dbReference>
<protein>
    <submittedName>
        <fullName evidence="3">3-methyl-2-oxobutanoate dehydrogenase subunit beta</fullName>
    </submittedName>
</protein>
<evidence type="ECO:0000313" key="3">
    <source>
        <dbReference type="EMBL" id="KAB6575263.1"/>
    </source>
</evidence>
<feature type="domain" description="Pyruvate flavodoxin/ferredoxin oxidoreductase pyrimidine binding" evidence="2">
    <location>
        <begin position="16"/>
        <end position="114"/>
    </location>
</feature>
<dbReference type="EMBL" id="WDAX01000010">
    <property type="protein sequence ID" value="KAB6575263.1"/>
    <property type="molecule type" value="Genomic_DNA"/>
</dbReference>
<accession>A0A7J5RX43</accession>
<dbReference type="PANTHER" id="PTHR43088:SF1">
    <property type="entry name" value="SUBUNIT OF PYRUVATE:FLAVODOXIN OXIDOREDUCTASE"/>
    <property type="match status" value="1"/>
</dbReference>
<dbReference type="Proteomes" id="UP000462922">
    <property type="component" value="Unassembled WGS sequence"/>
</dbReference>
<dbReference type="Gene3D" id="3.40.50.970">
    <property type="match status" value="1"/>
</dbReference>
<keyword evidence="1" id="KW-0560">Oxidoreductase</keyword>
<evidence type="ECO:0000256" key="1">
    <source>
        <dbReference type="ARBA" id="ARBA00023002"/>
    </source>
</evidence>
<dbReference type="CDD" id="cd07034">
    <property type="entry name" value="TPP_PYR_PFOR_IOR-alpha_like"/>
    <property type="match status" value="1"/>
</dbReference>
<evidence type="ECO:0000259" key="2">
    <source>
        <dbReference type="Pfam" id="PF01855"/>
    </source>
</evidence>
<organism evidence="3 4">
    <name type="scientific">Phocaeicola vulgatus</name>
    <name type="common">Bacteroides vulgatus</name>
    <dbReference type="NCBI Taxonomy" id="821"/>
    <lineage>
        <taxon>Bacteria</taxon>
        <taxon>Pseudomonadati</taxon>
        <taxon>Bacteroidota</taxon>
        <taxon>Bacteroidia</taxon>
        <taxon>Bacteroidales</taxon>
        <taxon>Bacteroidaceae</taxon>
        <taxon>Phocaeicola</taxon>
    </lineage>
</organism>
<comment type="caution">
    <text evidence="3">The sequence shown here is derived from an EMBL/GenBank/DDBJ whole genome shotgun (WGS) entry which is preliminary data.</text>
</comment>
<name>A0A7J5RX43_PHOVU</name>
<dbReference type="SUPFAM" id="SSF52518">
    <property type="entry name" value="Thiamin diphosphate-binding fold (THDP-binding)"/>
    <property type="match status" value="1"/>
</dbReference>